<dbReference type="EMBL" id="JABEZV010000013">
    <property type="protein sequence ID" value="MBA0728233.1"/>
    <property type="molecule type" value="Genomic_DNA"/>
</dbReference>
<proteinExistence type="predicted"/>
<accession>A0A7J9AW57</accession>
<sequence>MSIEERHSRKQIFIITDSVVQLDSGNAASRGIIHDEN</sequence>
<protein>
    <submittedName>
        <fullName evidence="1">Uncharacterized protein</fullName>
    </submittedName>
</protein>
<evidence type="ECO:0000313" key="1">
    <source>
        <dbReference type="EMBL" id="MBA0728233.1"/>
    </source>
</evidence>
<keyword evidence="2" id="KW-1185">Reference proteome</keyword>
<comment type="caution">
    <text evidence="1">The sequence shown here is derived from an EMBL/GenBank/DDBJ whole genome shotgun (WGS) entry which is preliminary data.</text>
</comment>
<reference evidence="1 2" key="1">
    <citation type="journal article" date="2019" name="Genome Biol. Evol.">
        <title>Insights into the evolution of the New World diploid cottons (Gossypium, subgenus Houzingenia) based on genome sequencing.</title>
        <authorList>
            <person name="Grover C.E."/>
            <person name="Arick M.A. 2nd"/>
            <person name="Thrash A."/>
            <person name="Conover J.L."/>
            <person name="Sanders W.S."/>
            <person name="Peterson D.G."/>
            <person name="Frelichowski J.E."/>
            <person name="Scheffler J.A."/>
            <person name="Scheffler B.E."/>
            <person name="Wendel J.F."/>
        </authorList>
    </citation>
    <scope>NUCLEOTIDE SEQUENCE [LARGE SCALE GENOMIC DNA]</scope>
    <source>
        <strain evidence="1">4</strain>
        <tissue evidence="1">Leaf</tissue>
    </source>
</reference>
<dbReference type="AlphaFoldDB" id="A0A7J9AW57"/>
<organism evidence="1 2">
    <name type="scientific">Gossypium laxum</name>
    <dbReference type="NCBI Taxonomy" id="34288"/>
    <lineage>
        <taxon>Eukaryota</taxon>
        <taxon>Viridiplantae</taxon>
        <taxon>Streptophyta</taxon>
        <taxon>Embryophyta</taxon>
        <taxon>Tracheophyta</taxon>
        <taxon>Spermatophyta</taxon>
        <taxon>Magnoliopsida</taxon>
        <taxon>eudicotyledons</taxon>
        <taxon>Gunneridae</taxon>
        <taxon>Pentapetalae</taxon>
        <taxon>rosids</taxon>
        <taxon>malvids</taxon>
        <taxon>Malvales</taxon>
        <taxon>Malvaceae</taxon>
        <taxon>Malvoideae</taxon>
        <taxon>Gossypium</taxon>
    </lineage>
</organism>
<evidence type="ECO:0000313" key="2">
    <source>
        <dbReference type="Proteomes" id="UP000593574"/>
    </source>
</evidence>
<dbReference type="Proteomes" id="UP000593574">
    <property type="component" value="Unassembled WGS sequence"/>
</dbReference>
<name>A0A7J9AW57_9ROSI</name>
<gene>
    <name evidence="1" type="ORF">Golax_001153</name>
</gene>